<dbReference type="InterPro" id="IPR046401">
    <property type="entry name" value="FITM1/2"/>
</dbReference>
<name>A0A7M7K4J1_VARDE</name>
<evidence type="ECO:0000256" key="2">
    <source>
        <dbReference type="ARBA" id="ARBA00022692"/>
    </source>
</evidence>
<evidence type="ECO:0000313" key="9">
    <source>
        <dbReference type="EnsemblMetazoa" id="XP_022660291"/>
    </source>
</evidence>
<dbReference type="PANTHER" id="PTHR23129">
    <property type="entry name" value="ACYL-COENZYME A DIPHOSPHATASE FITM2"/>
    <property type="match status" value="1"/>
</dbReference>
<evidence type="ECO:0000313" key="10">
    <source>
        <dbReference type="Proteomes" id="UP000594260"/>
    </source>
</evidence>
<feature type="transmembrane region" description="Helical" evidence="8">
    <location>
        <begin position="106"/>
        <end position="125"/>
    </location>
</feature>
<keyword evidence="2 8" id="KW-0812">Transmembrane</keyword>
<dbReference type="OrthoDB" id="5579088at2759"/>
<dbReference type="EnsemblMetazoa" id="XM_022804556">
    <property type="protein sequence ID" value="XP_022660291"/>
    <property type="gene ID" value="LOC111250002"/>
</dbReference>
<dbReference type="HAMAP" id="MF_03230">
    <property type="entry name" value="FITM2"/>
    <property type="match status" value="1"/>
</dbReference>
<dbReference type="Proteomes" id="UP000594260">
    <property type="component" value="Unplaced"/>
</dbReference>
<keyword evidence="5 8" id="KW-1133">Transmembrane helix</keyword>
<feature type="transmembrane region" description="Helical" evidence="8">
    <location>
        <begin position="66"/>
        <end position="86"/>
    </location>
</feature>
<dbReference type="KEGG" id="vde:111250002"/>
<dbReference type="GO" id="GO:0008654">
    <property type="term" value="P:phospholipid biosynthetic process"/>
    <property type="evidence" value="ECO:0007669"/>
    <property type="project" value="TreeGrafter"/>
</dbReference>
<proteinExistence type="inferred from homology"/>
<dbReference type="CTD" id="38596"/>
<feature type="transmembrane region" description="Helical" evidence="8">
    <location>
        <begin position="253"/>
        <end position="277"/>
    </location>
</feature>
<dbReference type="OMA" id="TYRFWYL"/>
<dbReference type="Pfam" id="PF10261">
    <property type="entry name" value="FIT"/>
    <property type="match status" value="2"/>
</dbReference>
<dbReference type="GO" id="GO:0034389">
    <property type="term" value="P:lipid droplet organization"/>
    <property type="evidence" value="ECO:0007669"/>
    <property type="project" value="InterPro"/>
</dbReference>
<keyword evidence="7 8" id="KW-0472">Membrane</keyword>
<evidence type="ECO:0000256" key="6">
    <source>
        <dbReference type="ARBA" id="ARBA00023098"/>
    </source>
</evidence>
<organism evidence="9 10">
    <name type="scientific">Varroa destructor</name>
    <name type="common">Honeybee mite</name>
    <dbReference type="NCBI Taxonomy" id="109461"/>
    <lineage>
        <taxon>Eukaryota</taxon>
        <taxon>Metazoa</taxon>
        <taxon>Ecdysozoa</taxon>
        <taxon>Arthropoda</taxon>
        <taxon>Chelicerata</taxon>
        <taxon>Arachnida</taxon>
        <taxon>Acari</taxon>
        <taxon>Parasitiformes</taxon>
        <taxon>Mesostigmata</taxon>
        <taxon>Gamasina</taxon>
        <taxon>Dermanyssoidea</taxon>
        <taxon>Varroidae</taxon>
        <taxon>Varroa</taxon>
    </lineage>
</organism>
<dbReference type="PANTHER" id="PTHR23129:SF0">
    <property type="entry name" value="ACYL-COENZYME A DIPHOSPHATASE FITM2"/>
    <property type="match status" value="1"/>
</dbReference>
<accession>A0A7M7K4J1</accession>
<evidence type="ECO:0000256" key="1">
    <source>
        <dbReference type="ARBA" id="ARBA00004477"/>
    </source>
</evidence>
<keyword evidence="3" id="KW-0378">Hydrolase</keyword>
<feature type="transmembrane region" description="Helical" evidence="8">
    <location>
        <begin position="182"/>
        <end position="201"/>
    </location>
</feature>
<dbReference type="InterPro" id="IPR019388">
    <property type="entry name" value="FIT"/>
</dbReference>
<keyword evidence="4" id="KW-0256">Endoplasmic reticulum</keyword>
<dbReference type="GO" id="GO:0010945">
    <property type="term" value="F:coenzyme A diphosphatase activity"/>
    <property type="evidence" value="ECO:0007669"/>
    <property type="project" value="InterPro"/>
</dbReference>
<dbReference type="GeneID" id="111250002"/>
<reference evidence="9" key="1">
    <citation type="submission" date="2021-01" db="UniProtKB">
        <authorList>
            <consortium name="EnsemblMetazoa"/>
        </authorList>
    </citation>
    <scope>IDENTIFICATION</scope>
</reference>
<comment type="subcellular location">
    <subcellularLocation>
        <location evidence="1">Endoplasmic reticulum membrane</location>
        <topology evidence="1">Multi-pass membrane protein</topology>
    </subcellularLocation>
</comment>
<evidence type="ECO:0008006" key="11">
    <source>
        <dbReference type="Google" id="ProtNLM"/>
    </source>
</evidence>
<dbReference type="AlphaFoldDB" id="A0A7M7K4J1"/>
<feature type="transmembrane region" description="Helical" evidence="8">
    <location>
        <begin position="36"/>
        <end position="54"/>
    </location>
</feature>
<evidence type="ECO:0000256" key="3">
    <source>
        <dbReference type="ARBA" id="ARBA00022801"/>
    </source>
</evidence>
<evidence type="ECO:0000256" key="8">
    <source>
        <dbReference type="SAM" id="Phobius"/>
    </source>
</evidence>
<dbReference type="GO" id="GO:0019915">
    <property type="term" value="P:lipid storage"/>
    <property type="evidence" value="ECO:0007669"/>
    <property type="project" value="InterPro"/>
</dbReference>
<evidence type="ECO:0000256" key="7">
    <source>
        <dbReference type="ARBA" id="ARBA00023136"/>
    </source>
</evidence>
<evidence type="ECO:0000256" key="5">
    <source>
        <dbReference type="ARBA" id="ARBA00022989"/>
    </source>
</evidence>
<feature type="transmembrane region" description="Helical" evidence="8">
    <location>
        <begin position="137"/>
        <end position="157"/>
    </location>
</feature>
<dbReference type="FunCoup" id="A0A7M7K4J1">
    <property type="interactions" value="300"/>
</dbReference>
<keyword evidence="10" id="KW-1185">Reference proteome</keyword>
<protein>
    <recommendedName>
        <fullName evidence="11">FIT family protein</fullName>
    </recommendedName>
</protein>
<keyword evidence="6" id="KW-0443">Lipid metabolism</keyword>
<dbReference type="GO" id="GO:0005789">
    <property type="term" value="C:endoplasmic reticulum membrane"/>
    <property type="evidence" value="ECO:0007669"/>
    <property type="project" value="UniProtKB-SubCell"/>
</dbReference>
<dbReference type="RefSeq" id="XP_022660291.1">
    <property type="nucleotide sequence ID" value="XM_022804556.1"/>
</dbReference>
<sequence>MPPKLVPRNGDRKAASLKWDSTRKASVVASTGRRPLPEPMTIGNTILMVILHVCRRAVLIDAKYKVGIYLGFLFIGSTINDIGFPIPRTYFSNKHNALNVYFGKLAWGWTMILTSLYIYFTTNVYCAGDQRRIMRHLLRMVVGTAVWFLFTNFFVYVESKTGSCSGGKITSRTTCLNKGHKWIGFDISGHCFLLIFCHLLISEELRTLFNWERIADIIRNEQFDDDSPMKSLTEEQKQALRENYPKYTPYIRVLFIALTVLAVLWDVMLVSTVLYFHTMVQKMAGGVLAVLCWYFIYRFWYPSLILPPMPGVGLIRYSEGYRRA</sequence>
<evidence type="ECO:0000256" key="4">
    <source>
        <dbReference type="ARBA" id="ARBA00022824"/>
    </source>
</evidence>
<dbReference type="InParanoid" id="A0A7M7K4J1"/>